<evidence type="ECO:0000256" key="3">
    <source>
        <dbReference type="ARBA" id="ARBA00023015"/>
    </source>
</evidence>
<dbReference type="EMBL" id="JAHESF010000002">
    <property type="protein sequence ID" value="MBT1695603.1"/>
    <property type="molecule type" value="Genomic_DNA"/>
</dbReference>
<dbReference type="SUPFAM" id="SSF52172">
    <property type="entry name" value="CheY-like"/>
    <property type="match status" value="1"/>
</dbReference>
<dbReference type="GO" id="GO:0000976">
    <property type="term" value="F:transcription cis-regulatory region binding"/>
    <property type="evidence" value="ECO:0007669"/>
    <property type="project" value="TreeGrafter"/>
</dbReference>
<evidence type="ECO:0000256" key="7">
    <source>
        <dbReference type="PROSITE-ProRule" id="PRU01091"/>
    </source>
</evidence>
<dbReference type="InterPro" id="IPR001867">
    <property type="entry name" value="OmpR/PhoB-type_DNA-bd"/>
</dbReference>
<dbReference type="PANTHER" id="PTHR48111">
    <property type="entry name" value="REGULATOR OF RPOS"/>
    <property type="match status" value="1"/>
</dbReference>
<sequence length="229" mass="26544">MADQKLLRILVVDDDGDILDLLKYNLEKEGFKIKTLANSKRTIAVAKEFSPDLIILDIMMPHPNGIELCRELRSMKRFENTYIFFLTARSERYYQQAALNTGGDDYIEKMIGLRALTYKVSAVLKNNFIIRKSIPELSIGSLKINQRSGAVCYQDNQILLSRPELELLFFFAQNSNKVITLDNLVHIIWGSEVYLHDSSVELYIDNLRRKIGLNIIQCLNDHRYKFIIH</sequence>
<keyword evidence="5" id="KW-0804">Transcription</keyword>
<dbReference type="SMART" id="SM00448">
    <property type="entry name" value="REC"/>
    <property type="match status" value="1"/>
</dbReference>
<dbReference type="Gene3D" id="3.40.50.2300">
    <property type="match status" value="1"/>
</dbReference>
<feature type="domain" description="OmpR/PhoB-type" evidence="9">
    <location>
        <begin position="134"/>
        <end position="229"/>
    </location>
</feature>
<dbReference type="InterPro" id="IPR036388">
    <property type="entry name" value="WH-like_DNA-bd_sf"/>
</dbReference>
<dbReference type="SMART" id="SM00862">
    <property type="entry name" value="Trans_reg_C"/>
    <property type="match status" value="1"/>
</dbReference>
<dbReference type="GO" id="GO:0032993">
    <property type="term" value="C:protein-DNA complex"/>
    <property type="evidence" value="ECO:0007669"/>
    <property type="project" value="TreeGrafter"/>
</dbReference>
<keyword evidence="3" id="KW-0805">Transcription regulation</keyword>
<evidence type="ECO:0000259" key="8">
    <source>
        <dbReference type="PROSITE" id="PS50110"/>
    </source>
</evidence>
<feature type="domain" description="Response regulatory" evidence="8">
    <location>
        <begin position="8"/>
        <end position="124"/>
    </location>
</feature>
<dbReference type="CDD" id="cd00383">
    <property type="entry name" value="trans_reg_C"/>
    <property type="match status" value="1"/>
</dbReference>
<dbReference type="InterPro" id="IPR039420">
    <property type="entry name" value="WalR-like"/>
</dbReference>
<dbReference type="Gene3D" id="1.10.10.10">
    <property type="entry name" value="Winged helix-like DNA-binding domain superfamily/Winged helix DNA-binding domain"/>
    <property type="match status" value="1"/>
</dbReference>
<keyword evidence="4 7" id="KW-0238">DNA-binding</keyword>
<organism evidence="10 11">
    <name type="scientific">Chryseosolibacter histidini</name>
    <dbReference type="NCBI Taxonomy" id="2782349"/>
    <lineage>
        <taxon>Bacteria</taxon>
        <taxon>Pseudomonadati</taxon>
        <taxon>Bacteroidota</taxon>
        <taxon>Cytophagia</taxon>
        <taxon>Cytophagales</taxon>
        <taxon>Chryseotaleaceae</taxon>
        <taxon>Chryseosolibacter</taxon>
    </lineage>
</organism>
<dbReference type="FunFam" id="3.40.50.2300:FF:000001">
    <property type="entry name" value="DNA-binding response regulator PhoB"/>
    <property type="match status" value="1"/>
</dbReference>
<keyword evidence="11" id="KW-1185">Reference proteome</keyword>
<dbReference type="AlphaFoldDB" id="A0AAP2GL97"/>
<dbReference type="GO" id="GO:0005829">
    <property type="term" value="C:cytosol"/>
    <property type="evidence" value="ECO:0007669"/>
    <property type="project" value="TreeGrafter"/>
</dbReference>
<evidence type="ECO:0000256" key="6">
    <source>
        <dbReference type="PROSITE-ProRule" id="PRU00169"/>
    </source>
</evidence>
<dbReference type="Proteomes" id="UP001319200">
    <property type="component" value="Unassembled WGS sequence"/>
</dbReference>
<dbReference type="Pfam" id="PF00072">
    <property type="entry name" value="Response_reg"/>
    <property type="match status" value="1"/>
</dbReference>
<dbReference type="InterPro" id="IPR016032">
    <property type="entry name" value="Sig_transdc_resp-reg_C-effctor"/>
</dbReference>
<evidence type="ECO:0000313" key="11">
    <source>
        <dbReference type="Proteomes" id="UP001319200"/>
    </source>
</evidence>
<evidence type="ECO:0000256" key="4">
    <source>
        <dbReference type="ARBA" id="ARBA00023125"/>
    </source>
</evidence>
<comment type="caution">
    <text evidence="10">The sequence shown here is derived from an EMBL/GenBank/DDBJ whole genome shotgun (WGS) entry which is preliminary data.</text>
</comment>
<reference evidence="10 11" key="1">
    <citation type="submission" date="2021-05" db="EMBL/GenBank/DDBJ databases">
        <title>A Polyphasic approach of four new species of the genus Ohtaekwangia: Ohtaekwangia histidinii sp. nov., Ohtaekwangia cretensis sp. nov., Ohtaekwangia indiensis sp. nov., Ohtaekwangia reichenbachii sp. nov. from diverse environment.</title>
        <authorList>
            <person name="Octaviana S."/>
        </authorList>
    </citation>
    <scope>NUCLEOTIDE SEQUENCE [LARGE SCALE GENOMIC DNA]</scope>
    <source>
        <strain evidence="10 11">PWU4</strain>
    </source>
</reference>
<dbReference type="GO" id="GO:0006355">
    <property type="term" value="P:regulation of DNA-templated transcription"/>
    <property type="evidence" value="ECO:0007669"/>
    <property type="project" value="InterPro"/>
</dbReference>
<evidence type="ECO:0000256" key="2">
    <source>
        <dbReference type="ARBA" id="ARBA00023012"/>
    </source>
</evidence>
<dbReference type="RefSeq" id="WP_254160096.1">
    <property type="nucleotide sequence ID" value="NZ_JAHESF010000002.1"/>
</dbReference>
<feature type="DNA-binding region" description="OmpR/PhoB-type" evidence="7">
    <location>
        <begin position="134"/>
        <end position="229"/>
    </location>
</feature>
<dbReference type="GO" id="GO:0000156">
    <property type="term" value="F:phosphorelay response regulator activity"/>
    <property type="evidence" value="ECO:0007669"/>
    <property type="project" value="TreeGrafter"/>
</dbReference>
<dbReference type="PROSITE" id="PS50110">
    <property type="entry name" value="RESPONSE_REGULATORY"/>
    <property type="match status" value="1"/>
</dbReference>
<accession>A0AAP2GL97</accession>
<evidence type="ECO:0000259" key="9">
    <source>
        <dbReference type="PROSITE" id="PS51755"/>
    </source>
</evidence>
<evidence type="ECO:0000256" key="5">
    <source>
        <dbReference type="ARBA" id="ARBA00023163"/>
    </source>
</evidence>
<name>A0AAP2GL97_9BACT</name>
<proteinExistence type="predicted"/>
<dbReference type="InterPro" id="IPR011006">
    <property type="entry name" value="CheY-like_superfamily"/>
</dbReference>
<dbReference type="InterPro" id="IPR001789">
    <property type="entry name" value="Sig_transdc_resp-reg_receiver"/>
</dbReference>
<evidence type="ECO:0000313" key="10">
    <source>
        <dbReference type="EMBL" id="MBT1695603.1"/>
    </source>
</evidence>
<feature type="modified residue" description="4-aspartylphosphate" evidence="6">
    <location>
        <position position="57"/>
    </location>
</feature>
<keyword evidence="1 6" id="KW-0597">Phosphoprotein</keyword>
<dbReference type="PROSITE" id="PS51755">
    <property type="entry name" value="OMPR_PHOB"/>
    <property type="match status" value="1"/>
</dbReference>
<gene>
    <name evidence="10" type="ORF">KK083_01865</name>
</gene>
<dbReference type="PANTHER" id="PTHR48111:SF40">
    <property type="entry name" value="PHOSPHATE REGULON TRANSCRIPTIONAL REGULATORY PROTEIN PHOB"/>
    <property type="match status" value="1"/>
</dbReference>
<evidence type="ECO:0000256" key="1">
    <source>
        <dbReference type="ARBA" id="ARBA00022553"/>
    </source>
</evidence>
<keyword evidence="2" id="KW-0902">Two-component regulatory system</keyword>
<protein>
    <submittedName>
        <fullName evidence="10">Response regulator</fullName>
    </submittedName>
</protein>
<dbReference type="SUPFAM" id="SSF46894">
    <property type="entry name" value="C-terminal effector domain of the bipartite response regulators"/>
    <property type="match status" value="1"/>
</dbReference>
<dbReference type="Pfam" id="PF00486">
    <property type="entry name" value="Trans_reg_C"/>
    <property type="match status" value="1"/>
</dbReference>
<dbReference type="CDD" id="cd17574">
    <property type="entry name" value="REC_OmpR"/>
    <property type="match status" value="1"/>
</dbReference>